<keyword evidence="3" id="KW-1185">Reference proteome</keyword>
<protein>
    <recommendedName>
        <fullName evidence="1">ADP ribosyltransferase domain-containing protein</fullName>
    </recommendedName>
</protein>
<evidence type="ECO:0000259" key="1">
    <source>
        <dbReference type="Pfam" id="PF03496"/>
    </source>
</evidence>
<dbReference type="PROSITE" id="PS51996">
    <property type="entry name" value="TR_MART"/>
    <property type="match status" value="1"/>
</dbReference>
<organism evidence="2 3">
    <name type="scientific">Nocardia bovistercoris</name>
    <dbReference type="NCBI Taxonomy" id="2785916"/>
    <lineage>
        <taxon>Bacteria</taxon>
        <taxon>Bacillati</taxon>
        <taxon>Actinomycetota</taxon>
        <taxon>Actinomycetes</taxon>
        <taxon>Mycobacteriales</taxon>
        <taxon>Nocardiaceae</taxon>
        <taxon>Nocardia</taxon>
    </lineage>
</organism>
<comment type="caution">
    <text evidence="2">The sequence shown here is derived from an EMBL/GenBank/DDBJ whole genome shotgun (WGS) entry which is preliminary data.</text>
</comment>
<dbReference type="InterPro" id="IPR003540">
    <property type="entry name" value="ADP-ribosyltransferase"/>
</dbReference>
<evidence type="ECO:0000313" key="3">
    <source>
        <dbReference type="Proteomes" id="UP000655751"/>
    </source>
</evidence>
<dbReference type="EMBL" id="JADMLG010000002">
    <property type="protein sequence ID" value="MBH0776189.1"/>
    <property type="molecule type" value="Genomic_DNA"/>
</dbReference>
<dbReference type="GO" id="GO:0005576">
    <property type="term" value="C:extracellular region"/>
    <property type="evidence" value="ECO:0007669"/>
    <property type="project" value="InterPro"/>
</dbReference>
<gene>
    <name evidence="2" type="ORF">IT779_07825</name>
</gene>
<dbReference type="Gene3D" id="3.90.176.10">
    <property type="entry name" value="Toxin ADP-ribosyltransferase, Chain A, domain 1"/>
    <property type="match status" value="1"/>
</dbReference>
<evidence type="ECO:0000313" key="2">
    <source>
        <dbReference type="EMBL" id="MBH0776189.1"/>
    </source>
</evidence>
<dbReference type="SUPFAM" id="SSF56399">
    <property type="entry name" value="ADP-ribosylation"/>
    <property type="match status" value="1"/>
</dbReference>
<dbReference type="Proteomes" id="UP000655751">
    <property type="component" value="Unassembled WGS sequence"/>
</dbReference>
<reference evidence="2" key="1">
    <citation type="submission" date="2020-11" db="EMBL/GenBank/DDBJ databases">
        <title>Nocardia NEAU-351.nov., a novel actinomycete isolated from the cow dung.</title>
        <authorList>
            <person name="Zhang X."/>
        </authorList>
    </citation>
    <scope>NUCLEOTIDE SEQUENCE</scope>
    <source>
        <strain evidence="2">NEAU-351</strain>
    </source>
</reference>
<dbReference type="RefSeq" id="WP_196148449.1">
    <property type="nucleotide sequence ID" value="NZ_JADMLG010000002.1"/>
</dbReference>
<sequence>MTDDGDRFGFDEIPLAETALAGQRPDRLTASEADVIRAYTYNAHEMINKSLWGHIEMTPANERRVRLIRSGLAKYPLETAVRVTREAEAADLGIVDDDSLYELIDEDIIHHGFLSTSGAANPPHSYTRVNPVILDLIVQAGVPALRLGDLAEEPAEKEVLVIDARTLFVVGVEWDAARSIWRIKAIVRGGE</sequence>
<accession>A0A931I7A5</accession>
<feature type="domain" description="ADP ribosyltransferase" evidence="1">
    <location>
        <begin position="26"/>
        <end position="161"/>
    </location>
</feature>
<proteinExistence type="predicted"/>
<dbReference type="Pfam" id="PF03496">
    <property type="entry name" value="ADPrib_exo_Tox"/>
    <property type="match status" value="1"/>
</dbReference>
<dbReference type="AlphaFoldDB" id="A0A931I7A5"/>
<name>A0A931I7A5_9NOCA</name>